<dbReference type="GO" id="GO:0006820">
    <property type="term" value="P:monoatomic anion transport"/>
    <property type="evidence" value="ECO:0007669"/>
    <property type="project" value="TreeGrafter"/>
</dbReference>
<dbReference type="PROSITE" id="PS50850">
    <property type="entry name" value="MFS"/>
    <property type="match status" value="1"/>
</dbReference>
<dbReference type="Proteomes" id="UP001458880">
    <property type="component" value="Unassembled WGS sequence"/>
</dbReference>
<keyword evidence="4" id="KW-0769">Symport</keyword>
<evidence type="ECO:0000313" key="10">
    <source>
        <dbReference type="EMBL" id="KAK9693164.1"/>
    </source>
</evidence>
<evidence type="ECO:0000256" key="5">
    <source>
        <dbReference type="ARBA" id="ARBA00022989"/>
    </source>
</evidence>
<evidence type="ECO:0000259" key="9">
    <source>
        <dbReference type="PROSITE" id="PS50850"/>
    </source>
</evidence>
<proteinExistence type="predicted"/>
<dbReference type="PANTHER" id="PTHR11662:SF415">
    <property type="entry name" value="AT30085P-RELATED"/>
    <property type="match status" value="1"/>
</dbReference>
<protein>
    <submittedName>
        <fullName evidence="10">Major Facilitator Superfamily</fullName>
    </submittedName>
</protein>
<name>A0AAW1IUI1_POPJA</name>
<evidence type="ECO:0000256" key="4">
    <source>
        <dbReference type="ARBA" id="ARBA00022847"/>
    </source>
</evidence>
<reference evidence="10 11" key="1">
    <citation type="journal article" date="2024" name="BMC Genomics">
        <title>De novo assembly and annotation of Popillia japonica's genome with initial clues to its potential as an invasive pest.</title>
        <authorList>
            <person name="Cucini C."/>
            <person name="Boschi S."/>
            <person name="Funari R."/>
            <person name="Cardaioli E."/>
            <person name="Iannotti N."/>
            <person name="Marturano G."/>
            <person name="Paoli F."/>
            <person name="Bruttini M."/>
            <person name="Carapelli A."/>
            <person name="Frati F."/>
            <person name="Nardi F."/>
        </authorList>
    </citation>
    <scope>NUCLEOTIDE SEQUENCE [LARGE SCALE GENOMIC DNA]</scope>
    <source>
        <strain evidence="10">DMR45628</strain>
    </source>
</reference>
<dbReference type="PANTHER" id="PTHR11662">
    <property type="entry name" value="SOLUTE CARRIER FAMILY 17"/>
    <property type="match status" value="1"/>
</dbReference>
<feature type="transmembrane region" description="Helical" evidence="8">
    <location>
        <begin position="257"/>
        <end position="281"/>
    </location>
</feature>
<feature type="region of interest" description="Disordered" evidence="7">
    <location>
        <begin position="46"/>
        <end position="65"/>
    </location>
</feature>
<dbReference type="FunFam" id="1.20.1250.20:FF:000423">
    <property type="entry name" value="Putative inorganic phosphate cotransporter-like Protein"/>
    <property type="match status" value="1"/>
</dbReference>
<keyword evidence="2" id="KW-0813">Transport</keyword>
<keyword evidence="6 8" id="KW-0472">Membrane</keyword>
<comment type="caution">
    <text evidence="10">The sequence shown here is derived from an EMBL/GenBank/DDBJ whole genome shotgun (WGS) entry which is preliminary data.</text>
</comment>
<evidence type="ECO:0000256" key="6">
    <source>
        <dbReference type="ARBA" id="ARBA00023136"/>
    </source>
</evidence>
<feature type="transmembrane region" description="Helical" evidence="8">
    <location>
        <begin position="175"/>
        <end position="197"/>
    </location>
</feature>
<keyword evidence="11" id="KW-1185">Reference proteome</keyword>
<accession>A0AAW1IUI1</accession>
<dbReference type="EMBL" id="JASPKY010000551">
    <property type="protein sequence ID" value="KAK9693164.1"/>
    <property type="molecule type" value="Genomic_DNA"/>
</dbReference>
<feature type="transmembrane region" description="Helical" evidence="8">
    <location>
        <begin position="393"/>
        <end position="418"/>
    </location>
</feature>
<dbReference type="Gene3D" id="1.20.1250.20">
    <property type="entry name" value="MFS general substrate transporter like domains"/>
    <property type="match status" value="2"/>
</dbReference>
<evidence type="ECO:0000313" key="11">
    <source>
        <dbReference type="Proteomes" id="UP001458880"/>
    </source>
</evidence>
<dbReference type="GO" id="GO:0016020">
    <property type="term" value="C:membrane"/>
    <property type="evidence" value="ECO:0007669"/>
    <property type="project" value="UniProtKB-SubCell"/>
</dbReference>
<sequence>MGCPCGKTKFMPQRYIIAILCMTGVILSYGQRICMNITITEMTEKNGSRSESCPPRNSSFTKGPKRNISGGTLHWSNREQHYVISSFYIGYVLAHLPSGMLCDYFGARYPFLIGLTLSTLITFATPLLCTTPYFVVIASRIIHGVAQAPLYPGISALFAKWVPLNERAFLGSFSMAANAFGCVLGNFLTGATVHLIGSWPIGFYLWAVIGSVWCVLFALWAYSSPAVHPFITDREKAYLEGAIVKYSTKMKIPWKGILTCVPIWAIVVLEIGHGFTVYTLLNAFPKYLHDVLQFELSENAIASSLPFSMQWFSAVAFGMFADYLIVKRGMRVILCRRLMAVFGMVPAAACNVLAGYMMCNAELAVLMFTFGVILKGPVFSGSKVNHLELTTNFAGLVMALCNGIGAISGFLSSAIITAVAPGNTLEEWHLVFWIMFGIAVVTSIFYWFLSSDIRQKWDYPEDELDMYEKAAEERRAKITVSKPE</sequence>
<organism evidence="10 11">
    <name type="scientific">Popillia japonica</name>
    <name type="common">Japanese beetle</name>
    <dbReference type="NCBI Taxonomy" id="7064"/>
    <lineage>
        <taxon>Eukaryota</taxon>
        <taxon>Metazoa</taxon>
        <taxon>Ecdysozoa</taxon>
        <taxon>Arthropoda</taxon>
        <taxon>Hexapoda</taxon>
        <taxon>Insecta</taxon>
        <taxon>Pterygota</taxon>
        <taxon>Neoptera</taxon>
        <taxon>Endopterygota</taxon>
        <taxon>Coleoptera</taxon>
        <taxon>Polyphaga</taxon>
        <taxon>Scarabaeiformia</taxon>
        <taxon>Scarabaeidae</taxon>
        <taxon>Rutelinae</taxon>
        <taxon>Popillia</taxon>
    </lineage>
</organism>
<dbReference type="SUPFAM" id="SSF103473">
    <property type="entry name" value="MFS general substrate transporter"/>
    <property type="match status" value="1"/>
</dbReference>
<evidence type="ECO:0000256" key="7">
    <source>
        <dbReference type="SAM" id="MobiDB-lite"/>
    </source>
</evidence>
<comment type="subcellular location">
    <subcellularLocation>
        <location evidence="1">Membrane</location>
        <topology evidence="1">Multi-pass membrane protein</topology>
    </subcellularLocation>
</comment>
<evidence type="ECO:0000256" key="3">
    <source>
        <dbReference type="ARBA" id="ARBA00022692"/>
    </source>
</evidence>
<dbReference type="InterPro" id="IPR036259">
    <property type="entry name" value="MFS_trans_sf"/>
</dbReference>
<evidence type="ECO:0000256" key="2">
    <source>
        <dbReference type="ARBA" id="ARBA00022448"/>
    </source>
</evidence>
<dbReference type="InterPro" id="IPR020846">
    <property type="entry name" value="MFS_dom"/>
</dbReference>
<keyword evidence="3 8" id="KW-0812">Transmembrane</keyword>
<dbReference type="AlphaFoldDB" id="A0AAW1IUI1"/>
<feature type="transmembrane region" description="Helical" evidence="8">
    <location>
        <begin position="203"/>
        <end position="222"/>
    </location>
</feature>
<feature type="transmembrane region" description="Helical" evidence="8">
    <location>
        <begin position="363"/>
        <end position="381"/>
    </location>
</feature>
<feature type="compositionally biased region" description="Polar residues" evidence="7">
    <location>
        <begin position="49"/>
        <end position="61"/>
    </location>
</feature>
<feature type="transmembrane region" description="Helical" evidence="8">
    <location>
        <begin position="301"/>
        <end position="326"/>
    </location>
</feature>
<evidence type="ECO:0000256" key="1">
    <source>
        <dbReference type="ARBA" id="ARBA00004141"/>
    </source>
</evidence>
<dbReference type="InterPro" id="IPR011701">
    <property type="entry name" value="MFS"/>
</dbReference>
<feature type="transmembrane region" description="Helical" evidence="8">
    <location>
        <begin position="82"/>
        <end position="102"/>
    </location>
</feature>
<evidence type="ECO:0000256" key="8">
    <source>
        <dbReference type="SAM" id="Phobius"/>
    </source>
</evidence>
<feature type="transmembrane region" description="Helical" evidence="8">
    <location>
        <begin position="109"/>
        <end position="135"/>
    </location>
</feature>
<feature type="domain" description="Major facilitator superfamily (MFS) profile" evidence="9">
    <location>
        <begin position="16"/>
        <end position="454"/>
    </location>
</feature>
<keyword evidence="5 8" id="KW-1133">Transmembrane helix</keyword>
<dbReference type="GO" id="GO:0015293">
    <property type="term" value="F:symporter activity"/>
    <property type="evidence" value="ECO:0007669"/>
    <property type="project" value="UniProtKB-KW"/>
</dbReference>
<dbReference type="InterPro" id="IPR050382">
    <property type="entry name" value="MFS_Na/Anion_cotransporter"/>
</dbReference>
<gene>
    <name evidence="10" type="ORF">QE152_g34388</name>
</gene>
<dbReference type="Pfam" id="PF07690">
    <property type="entry name" value="MFS_1"/>
    <property type="match status" value="1"/>
</dbReference>
<feature type="transmembrane region" description="Helical" evidence="8">
    <location>
        <begin position="15"/>
        <end position="39"/>
    </location>
</feature>
<feature type="transmembrane region" description="Helical" evidence="8">
    <location>
        <begin position="430"/>
        <end position="449"/>
    </location>
</feature>
<dbReference type="FunFam" id="1.20.1250.20:FF:000003">
    <property type="entry name" value="Solute carrier family 17 member 3"/>
    <property type="match status" value="1"/>
</dbReference>
<feature type="transmembrane region" description="Helical" evidence="8">
    <location>
        <begin position="338"/>
        <end position="357"/>
    </location>
</feature>